<feature type="transmembrane region" description="Helical" evidence="1">
    <location>
        <begin position="34"/>
        <end position="56"/>
    </location>
</feature>
<dbReference type="CDD" id="cd00077">
    <property type="entry name" value="HDc"/>
    <property type="match status" value="1"/>
</dbReference>
<dbReference type="EMBL" id="FNJI01000015">
    <property type="protein sequence ID" value="SDP30465.1"/>
    <property type="molecule type" value="Genomic_DNA"/>
</dbReference>
<organism evidence="3 4">
    <name type="scientific">Desulforhopalus singaporensis</name>
    <dbReference type="NCBI Taxonomy" id="91360"/>
    <lineage>
        <taxon>Bacteria</taxon>
        <taxon>Pseudomonadati</taxon>
        <taxon>Thermodesulfobacteriota</taxon>
        <taxon>Desulfobulbia</taxon>
        <taxon>Desulfobulbales</taxon>
        <taxon>Desulfocapsaceae</taxon>
        <taxon>Desulforhopalus</taxon>
    </lineage>
</organism>
<dbReference type="AlphaFoldDB" id="A0A1H0RLX6"/>
<protein>
    <submittedName>
        <fullName evidence="3">Response regulator c-di-GMP phosphodiesterase, RpfG family, contains REC and HD-GYP domains</fullName>
    </submittedName>
</protein>
<name>A0A1H0RLX6_9BACT</name>
<dbReference type="SMART" id="SM00471">
    <property type="entry name" value="HDc"/>
    <property type="match status" value="1"/>
</dbReference>
<dbReference type="Pfam" id="PF13487">
    <property type="entry name" value="HD_5"/>
    <property type="match status" value="1"/>
</dbReference>
<dbReference type="SUPFAM" id="SSF109604">
    <property type="entry name" value="HD-domain/PDEase-like"/>
    <property type="match status" value="1"/>
</dbReference>
<evidence type="ECO:0000313" key="4">
    <source>
        <dbReference type="Proteomes" id="UP000199073"/>
    </source>
</evidence>
<dbReference type="PANTHER" id="PTHR45228">
    <property type="entry name" value="CYCLIC DI-GMP PHOSPHODIESTERASE TM_0186-RELATED"/>
    <property type="match status" value="1"/>
</dbReference>
<sequence length="458" mass="51310">MLKKIASAINGSDANGLKSVLYRRGTKRFIHRQLLVRLIVAAAIISVFLAAMVFLFEYRRLGSLVNNRAAEVVANFNSQLQQLDHGIDENREEIQQELKMLLIAGKSRPLAGQLIYSSIYDLDGRLIASETDGGHVGVESFTELVKSIEPKIPVRRQSFRRIKGTPYLHLSFPLYDKTGKQAAFIEGIFEVSAKARQEVTGRIAKSLFGAIGIVLLTTMILYPVISRLISQLTILAGNLVESNIETLRVIGSAIAKRDSDTDSHNYRVTIYSVELAERIGLHPDIIQGLIKGAFLHDVGKIGISDRILLKPARLSSEEFAAMKLHVQHGVDIVKQSGWLKDAVNVVGYHHEKFAGDGYPTGLKGHEIPVNARIFAIADVFDALTSTRPYKERLSFKQSMEILNRDSGTHFDPLFLDRFNEIAKVLYEKYAHGSDQVLYEKMEAIIFKYFSKEYRYGGQ</sequence>
<keyword evidence="1" id="KW-0812">Transmembrane</keyword>
<dbReference type="STRING" id="91360.SAMN05660330_02367"/>
<dbReference type="RefSeq" id="WP_218121770.1">
    <property type="nucleotide sequence ID" value="NZ_FNJI01000015.1"/>
</dbReference>
<reference evidence="3 4" key="1">
    <citation type="submission" date="2016-10" db="EMBL/GenBank/DDBJ databases">
        <authorList>
            <person name="de Groot N.N."/>
        </authorList>
    </citation>
    <scope>NUCLEOTIDE SEQUENCE [LARGE SCALE GENOMIC DNA]</scope>
    <source>
        <strain evidence="3 4">DSM 12130</strain>
    </source>
</reference>
<dbReference type="InterPro" id="IPR037522">
    <property type="entry name" value="HD_GYP_dom"/>
</dbReference>
<dbReference type="Gene3D" id="1.10.3210.10">
    <property type="entry name" value="Hypothetical protein af1432"/>
    <property type="match status" value="1"/>
</dbReference>
<accession>A0A1H0RLX6</accession>
<proteinExistence type="predicted"/>
<evidence type="ECO:0000256" key="1">
    <source>
        <dbReference type="SAM" id="Phobius"/>
    </source>
</evidence>
<dbReference type="InterPro" id="IPR003607">
    <property type="entry name" value="HD/PDEase_dom"/>
</dbReference>
<dbReference type="PROSITE" id="PS51832">
    <property type="entry name" value="HD_GYP"/>
    <property type="match status" value="1"/>
</dbReference>
<evidence type="ECO:0000259" key="2">
    <source>
        <dbReference type="PROSITE" id="PS51832"/>
    </source>
</evidence>
<gene>
    <name evidence="3" type="ORF">SAMN05660330_02367</name>
</gene>
<keyword evidence="4" id="KW-1185">Reference proteome</keyword>
<feature type="domain" description="HD-GYP" evidence="2">
    <location>
        <begin position="239"/>
        <end position="434"/>
    </location>
</feature>
<keyword evidence="1" id="KW-1133">Transmembrane helix</keyword>
<dbReference type="InterPro" id="IPR052020">
    <property type="entry name" value="Cyclic_di-GMP/3'3'-cGAMP_PDE"/>
</dbReference>
<dbReference type="Proteomes" id="UP000199073">
    <property type="component" value="Unassembled WGS sequence"/>
</dbReference>
<evidence type="ECO:0000313" key="3">
    <source>
        <dbReference type="EMBL" id="SDP30465.1"/>
    </source>
</evidence>
<keyword evidence="1" id="KW-0472">Membrane</keyword>